<dbReference type="Gene3D" id="3.40.190.150">
    <property type="entry name" value="Bordetella uptake gene, domain 1"/>
    <property type="match status" value="1"/>
</dbReference>
<dbReference type="InterPro" id="IPR005064">
    <property type="entry name" value="BUG"/>
</dbReference>
<accession>A0A383AAP9</accession>
<dbReference type="Gene3D" id="3.40.190.10">
    <property type="entry name" value="Periplasmic binding protein-like II"/>
    <property type="match status" value="1"/>
</dbReference>
<feature type="transmembrane region" description="Helical" evidence="1">
    <location>
        <begin position="63"/>
        <end position="81"/>
    </location>
</feature>
<dbReference type="AlphaFoldDB" id="A0A383AAP9"/>
<evidence type="ECO:0000256" key="1">
    <source>
        <dbReference type="SAM" id="Phobius"/>
    </source>
</evidence>
<proteinExistence type="predicted"/>
<feature type="transmembrane region" description="Helical" evidence="1">
    <location>
        <begin position="12"/>
        <end position="42"/>
    </location>
</feature>
<keyword evidence="1" id="KW-0472">Membrane</keyword>
<dbReference type="PANTHER" id="PTHR42928:SF3">
    <property type="entry name" value="UPF0065 PROTEIN YFLP"/>
    <property type="match status" value="1"/>
</dbReference>
<protein>
    <submittedName>
        <fullName evidence="2">Uncharacterized protein</fullName>
    </submittedName>
</protein>
<gene>
    <name evidence="2" type="ORF">METZ01_LOCUS457588</name>
</gene>
<organism evidence="2">
    <name type="scientific">marine metagenome</name>
    <dbReference type="NCBI Taxonomy" id="408172"/>
    <lineage>
        <taxon>unclassified sequences</taxon>
        <taxon>metagenomes</taxon>
        <taxon>ecological metagenomes</taxon>
    </lineage>
</organism>
<keyword evidence="1" id="KW-0812">Transmembrane</keyword>
<feature type="non-terminal residue" evidence="2">
    <location>
        <position position="197"/>
    </location>
</feature>
<reference evidence="2" key="1">
    <citation type="submission" date="2018-05" db="EMBL/GenBank/DDBJ databases">
        <authorList>
            <person name="Lanie J.A."/>
            <person name="Ng W.-L."/>
            <person name="Kazmierczak K.M."/>
            <person name="Andrzejewski T.M."/>
            <person name="Davidsen T.M."/>
            <person name="Wayne K.J."/>
            <person name="Tettelin H."/>
            <person name="Glass J.I."/>
            <person name="Rusch D."/>
            <person name="Podicherti R."/>
            <person name="Tsui H.-C.T."/>
            <person name="Winkler M.E."/>
        </authorList>
    </citation>
    <scope>NUCLEOTIDE SEQUENCE</scope>
</reference>
<feature type="non-terminal residue" evidence="2">
    <location>
        <position position="1"/>
    </location>
</feature>
<sequence length="197" mass="21556">VLKRTYVVKLIYHSFCLGLVSAFQFHIARGSLSMQSISLYLFKMRITRGIIMNIFPMQKSFRFLTAVTAGLALVALTSVAAKADNKPAIEVITHAGAGGGTDVNSRMMMLRSRRTLKQDMVVVNKRGGGGALAMNYFMTRPADGNTIMTFTVGHAITMGKGKTKLKVEDMSPIARGTNDPQILMVNCKTSPYKTPED</sequence>
<dbReference type="EMBL" id="UINC01190531">
    <property type="protein sequence ID" value="SVE04734.1"/>
    <property type="molecule type" value="Genomic_DNA"/>
</dbReference>
<dbReference type="InterPro" id="IPR042100">
    <property type="entry name" value="Bug_dom1"/>
</dbReference>
<evidence type="ECO:0000313" key="2">
    <source>
        <dbReference type="EMBL" id="SVE04734.1"/>
    </source>
</evidence>
<dbReference type="PANTHER" id="PTHR42928">
    <property type="entry name" value="TRICARBOXYLATE-BINDING PROTEIN"/>
    <property type="match status" value="1"/>
</dbReference>
<name>A0A383AAP9_9ZZZZ</name>
<keyword evidence="1" id="KW-1133">Transmembrane helix</keyword>